<geneLocation type="plasmid" evidence="2">
    <name>pAerX</name>
</geneLocation>
<proteinExistence type="predicted"/>
<feature type="domain" description="HTH cro/C1-type" evidence="1">
    <location>
        <begin position="67"/>
        <end position="92"/>
    </location>
</feature>
<dbReference type="EMBL" id="MK962690">
    <property type="protein sequence ID" value="QHJ90263.1"/>
    <property type="molecule type" value="Genomic_DNA"/>
</dbReference>
<organism evidence="2">
    <name type="scientific">Aeromonas hydrophila</name>
    <dbReference type="NCBI Taxonomy" id="644"/>
    <lineage>
        <taxon>Bacteria</taxon>
        <taxon>Pseudomonadati</taxon>
        <taxon>Pseudomonadota</taxon>
        <taxon>Gammaproteobacteria</taxon>
        <taxon>Aeromonadales</taxon>
        <taxon>Aeromonadaceae</taxon>
        <taxon>Aeromonas</taxon>
    </lineage>
</organism>
<protein>
    <submittedName>
        <fullName evidence="2">XRE family transcriptional regulator</fullName>
    </submittedName>
</protein>
<evidence type="ECO:0000259" key="1">
    <source>
        <dbReference type="Pfam" id="PF01381"/>
    </source>
</evidence>
<keyword evidence="2" id="KW-0614">Plasmid</keyword>
<accession>A0A857JT56</accession>
<dbReference type="Pfam" id="PF01381">
    <property type="entry name" value="HTH_3"/>
    <property type="match status" value="1"/>
</dbReference>
<reference evidence="2" key="1">
    <citation type="submission" date="2019-05" db="EMBL/GenBank/DDBJ databases">
        <authorList>
            <person name="Perez Valdespino A."/>
            <person name="Curiel Quesada E."/>
            <person name="Perez Garcia D."/>
        </authorList>
    </citation>
    <scope>NUCLEOTIDE SEQUENCE</scope>
    <source>
        <strain evidence="2">RO13</strain>
        <plasmid evidence="2">pAerX</plasmid>
    </source>
</reference>
<dbReference type="InterPro" id="IPR001387">
    <property type="entry name" value="Cro/C1-type_HTH"/>
</dbReference>
<dbReference type="Gene3D" id="1.10.10.60">
    <property type="entry name" value="Homeodomain-like"/>
    <property type="match status" value="1"/>
</dbReference>
<name>A0A857JT56_AERHY</name>
<dbReference type="AlphaFoldDB" id="A0A857JT56"/>
<sequence length="105" mass="11478">MGSTLSSPEQVLEYSQLQLAFNQSYQSLKEHQSTLSKMLSLAAPSFEKPISEQCRREIYHLYYAGRYTQNQLAAQYGVSQSAVSKIVNGPAPAPIQGVNPQGIAG</sequence>
<evidence type="ECO:0000313" key="2">
    <source>
        <dbReference type="EMBL" id="QHJ90263.1"/>
    </source>
</evidence>